<proteinExistence type="predicted"/>
<keyword evidence="3" id="KW-1185">Reference proteome</keyword>
<feature type="signal peptide" evidence="1">
    <location>
        <begin position="1"/>
        <end position="19"/>
    </location>
</feature>
<accession>A0AB35RN26</accession>
<dbReference type="EMBL" id="JAWJAC010000005">
    <property type="protein sequence ID" value="MDV2862829.1"/>
    <property type="molecule type" value="Genomic_DNA"/>
</dbReference>
<dbReference type="AlphaFoldDB" id="A0AB35RN26"/>
<gene>
    <name evidence="2" type="ORF">R0H02_10210</name>
</gene>
<keyword evidence="1" id="KW-0732">Signal</keyword>
<evidence type="ECO:0008006" key="4">
    <source>
        <dbReference type="Google" id="ProtNLM"/>
    </source>
</evidence>
<dbReference type="RefSeq" id="WP_142517885.1">
    <property type="nucleotide sequence ID" value="NZ_JAWJAC010000005.1"/>
</dbReference>
<evidence type="ECO:0000313" key="2">
    <source>
        <dbReference type="EMBL" id="MDV2862829.1"/>
    </source>
</evidence>
<organism evidence="2 3">
    <name type="scientific">Phytobacter ursingii</name>
    <dbReference type="NCBI Taxonomy" id="1972431"/>
    <lineage>
        <taxon>Bacteria</taxon>
        <taxon>Pseudomonadati</taxon>
        <taxon>Pseudomonadota</taxon>
        <taxon>Gammaproteobacteria</taxon>
        <taxon>Enterobacterales</taxon>
        <taxon>Enterobacteriaceae</taxon>
        <taxon>Phytobacter</taxon>
    </lineage>
</organism>
<evidence type="ECO:0000256" key="1">
    <source>
        <dbReference type="SAM" id="SignalP"/>
    </source>
</evidence>
<dbReference type="Proteomes" id="UP001286589">
    <property type="component" value="Unassembled WGS sequence"/>
</dbReference>
<sequence>MKRILTVMLGVGMCAGALADSGSPQLKVESQRLIRESGHECNNVEGVYPAAFGGSLIVICDDTRRYTIKSKDGHYVVGVAE</sequence>
<reference evidence="2 3" key="1">
    <citation type="submission" date="2023-10" db="EMBL/GenBank/DDBJ databases">
        <title>Phytobacter spp. The emergence of a new genus of hospital-origin enterobacteria encoding carbapenemases in Argentina.</title>
        <authorList>
            <person name="Vay C."/>
            <person name="Almuzara M."/>
            <person name="Traglia G.M."/>
            <person name="Campos J."/>
        </authorList>
    </citation>
    <scope>NUCLEOTIDE SEQUENCE [LARGE SCALE GENOMIC DNA]</scope>
    <source>
        <strain evidence="2 3">CVMA36</strain>
    </source>
</reference>
<name>A0AB35RN26_9ENTR</name>
<protein>
    <recommendedName>
        <fullName evidence="4">Lipoprotein</fullName>
    </recommendedName>
</protein>
<comment type="caution">
    <text evidence="2">The sequence shown here is derived from an EMBL/GenBank/DDBJ whole genome shotgun (WGS) entry which is preliminary data.</text>
</comment>
<feature type="chain" id="PRO_5044284551" description="Lipoprotein" evidence="1">
    <location>
        <begin position="20"/>
        <end position="81"/>
    </location>
</feature>
<evidence type="ECO:0000313" key="3">
    <source>
        <dbReference type="Proteomes" id="UP001286589"/>
    </source>
</evidence>